<evidence type="ECO:0000313" key="7">
    <source>
        <dbReference type="EMBL" id="TQF07717.1"/>
    </source>
</evidence>
<accession>A0A540WFP6</accession>
<gene>
    <name evidence="7" type="ORF">E6W39_33030</name>
</gene>
<sequence>MSMTELDQEQRFVTTAYARLDALRAQTAMRRDQALAQATGSHQAAAERESTAVELGAQLAALDAVEQGLCFGRLDLTDGQVHHIGRLGLRADDEDHTPLLIDWRAPAARPFYTATALRRDGVRRRRHLTTSGRRVVALHDEQLDQHEQLDRLDLVDAESAVSGEAALLAAVTADRTGRMGEIVATIQAEQDAVIRADHRGVLVVQGGPGTGKTAVALHRAAYLLYTHRDRLARRVVLIVGPNPAFLRYIEQVLPSLGETGVRLATIGELYPGLTATAAETAEAAELKGRPAMLDVLARAVRDRQWVPEEPLQLPFERQPLPLTPTACRRARDLARASGELHNAARPLLEREIVAALTEQYVRRIGGTGLLDEGDLAEIRRDLRATPELKQLLDRLWPLLTPQRLLTELFGDPGRIAAAAPEFTAAERALLHRAADHGWTPADVPLLDEAAELLGADLAEQASAAAREADEQRQRLEYAQEVLDIAYGSRSVDLDGGEELLSAFDLVDAERLAERHRTSDLRSPAERAAADRTWVYGHIIVDEAQELSAMAWRLLMRRCPSRSMTLVGDLAQTGDRGGASSWQRALEPYVGTRWRLAPLTVNYRTPSEIARPAAEVLRQLDSAATPPRAVRDGDIEPWSTLLADSAALGALVTAATRFPGRCAVIVPRALRGKLRLDPRAAVLTVAEAKGLEFDTVLTLEPAAILAESPRGLSDLYVALTRATKRLAIGYFTELPEVLADLPDRTAAPHW</sequence>
<proteinExistence type="predicted"/>
<dbReference type="GO" id="GO:0003677">
    <property type="term" value="F:DNA binding"/>
    <property type="evidence" value="ECO:0007669"/>
    <property type="project" value="InterPro"/>
</dbReference>
<evidence type="ECO:0000256" key="2">
    <source>
        <dbReference type="ARBA" id="ARBA00022801"/>
    </source>
</evidence>
<comment type="caution">
    <text evidence="7">The sequence shown here is derived from an EMBL/GenBank/DDBJ whole genome shotgun (WGS) entry which is preliminary data.</text>
</comment>
<dbReference type="Proteomes" id="UP000319103">
    <property type="component" value="Unassembled WGS sequence"/>
</dbReference>
<dbReference type="Pfam" id="PF13245">
    <property type="entry name" value="AAA_19"/>
    <property type="match status" value="1"/>
</dbReference>
<protein>
    <submittedName>
        <fullName evidence="7">AAA family ATPase</fullName>
    </submittedName>
</protein>
<keyword evidence="4 5" id="KW-0067">ATP-binding</keyword>
<dbReference type="GO" id="GO:0016787">
    <property type="term" value="F:hydrolase activity"/>
    <property type="evidence" value="ECO:0007669"/>
    <property type="project" value="UniProtKB-UniRule"/>
</dbReference>
<dbReference type="AlphaFoldDB" id="A0A540WFP6"/>
<dbReference type="GO" id="GO:0005524">
    <property type="term" value="F:ATP binding"/>
    <property type="evidence" value="ECO:0007669"/>
    <property type="project" value="UniProtKB-UniRule"/>
</dbReference>
<evidence type="ECO:0000256" key="4">
    <source>
        <dbReference type="ARBA" id="ARBA00022840"/>
    </source>
</evidence>
<keyword evidence="1 5" id="KW-0547">Nucleotide-binding</keyword>
<organism evidence="7 8">
    <name type="scientific">Kitasatospora acidiphila</name>
    <dbReference type="NCBI Taxonomy" id="2567942"/>
    <lineage>
        <taxon>Bacteria</taxon>
        <taxon>Bacillati</taxon>
        <taxon>Actinomycetota</taxon>
        <taxon>Actinomycetes</taxon>
        <taxon>Kitasatosporales</taxon>
        <taxon>Streptomycetaceae</taxon>
        <taxon>Kitasatospora</taxon>
    </lineage>
</organism>
<dbReference type="PANTHER" id="PTHR11070:SF45">
    <property type="entry name" value="DNA 3'-5' HELICASE"/>
    <property type="match status" value="1"/>
</dbReference>
<reference evidence="7 8" key="1">
    <citation type="submission" date="2019-06" db="EMBL/GenBank/DDBJ databases">
        <title>Description of Kitasatospora acidophila sp. nov. isolated from pine grove soil, and reclassification of Streptomyces novaecaesareae to Kitasatospora novaeceasareae comb. nov.</title>
        <authorList>
            <person name="Kim M.J."/>
        </authorList>
    </citation>
    <scope>NUCLEOTIDE SEQUENCE [LARGE SCALE GENOMIC DNA]</scope>
    <source>
        <strain evidence="7 8">MMS16-CNU292</strain>
    </source>
</reference>
<feature type="domain" description="UvrD-like helicase ATP-binding" evidence="6">
    <location>
        <begin position="185"/>
        <end position="605"/>
    </location>
</feature>
<evidence type="ECO:0000259" key="6">
    <source>
        <dbReference type="PROSITE" id="PS51198"/>
    </source>
</evidence>
<evidence type="ECO:0000256" key="1">
    <source>
        <dbReference type="ARBA" id="ARBA00022741"/>
    </source>
</evidence>
<dbReference type="Gene3D" id="3.40.50.300">
    <property type="entry name" value="P-loop containing nucleotide triphosphate hydrolases"/>
    <property type="match status" value="2"/>
</dbReference>
<keyword evidence="2 5" id="KW-0378">Hydrolase</keyword>
<evidence type="ECO:0000256" key="3">
    <source>
        <dbReference type="ARBA" id="ARBA00022806"/>
    </source>
</evidence>
<dbReference type="GO" id="GO:0000725">
    <property type="term" value="P:recombinational repair"/>
    <property type="evidence" value="ECO:0007669"/>
    <property type="project" value="TreeGrafter"/>
</dbReference>
<dbReference type="InterPro" id="IPR000212">
    <property type="entry name" value="DNA_helicase_UvrD/REP"/>
</dbReference>
<evidence type="ECO:0000313" key="8">
    <source>
        <dbReference type="Proteomes" id="UP000319103"/>
    </source>
</evidence>
<dbReference type="GO" id="GO:0043138">
    <property type="term" value="F:3'-5' DNA helicase activity"/>
    <property type="evidence" value="ECO:0007669"/>
    <property type="project" value="TreeGrafter"/>
</dbReference>
<dbReference type="SUPFAM" id="SSF52540">
    <property type="entry name" value="P-loop containing nucleoside triphosphate hydrolases"/>
    <property type="match status" value="1"/>
</dbReference>
<dbReference type="PROSITE" id="PS51198">
    <property type="entry name" value="UVRD_HELICASE_ATP_BIND"/>
    <property type="match status" value="1"/>
</dbReference>
<dbReference type="EMBL" id="VIGB01000003">
    <property type="protein sequence ID" value="TQF07717.1"/>
    <property type="molecule type" value="Genomic_DNA"/>
</dbReference>
<dbReference type="InterPro" id="IPR027417">
    <property type="entry name" value="P-loop_NTPase"/>
</dbReference>
<dbReference type="OrthoDB" id="9787585at2"/>
<keyword evidence="8" id="KW-1185">Reference proteome</keyword>
<dbReference type="InterPro" id="IPR014016">
    <property type="entry name" value="UvrD-like_ATP-bd"/>
</dbReference>
<dbReference type="PANTHER" id="PTHR11070">
    <property type="entry name" value="UVRD / RECB / PCRA DNA HELICASE FAMILY MEMBER"/>
    <property type="match status" value="1"/>
</dbReference>
<keyword evidence="3 5" id="KW-0347">Helicase</keyword>
<name>A0A540WFP6_9ACTN</name>
<evidence type="ECO:0000256" key="5">
    <source>
        <dbReference type="PROSITE-ProRule" id="PRU00560"/>
    </source>
</evidence>
<dbReference type="GO" id="GO:0005829">
    <property type="term" value="C:cytosol"/>
    <property type="evidence" value="ECO:0007669"/>
    <property type="project" value="TreeGrafter"/>
</dbReference>
<feature type="binding site" evidence="5">
    <location>
        <begin position="206"/>
        <end position="213"/>
    </location>
    <ligand>
        <name>ATP</name>
        <dbReference type="ChEBI" id="CHEBI:30616"/>
    </ligand>
</feature>